<evidence type="ECO:0000313" key="1">
    <source>
        <dbReference type="EMBL" id="MRX52970.1"/>
    </source>
</evidence>
<dbReference type="RefSeq" id="WP_070876908.1">
    <property type="nucleotide sequence ID" value="NZ_CAJGAA010000001.1"/>
</dbReference>
<organism evidence="1 2">
    <name type="scientific">Metabacillus idriensis</name>
    <dbReference type="NCBI Taxonomy" id="324768"/>
    <lineage>
        <taxon>Bacteria</taxon>
        <taxon>Bacillati</taxon>
        <taxon>Bacillota</taxon>
        <taxon>Bacilli</taxon>
        <taxon>Bacillales</taxon>
        <taxon>Bacillaceae</taxon>
        <taxon>Metabacillus</taxon>
    </lineage>
</organism>
<sequence>MNLHIHIPTASNLESDPTFPIPEEYNYWPPLAAHYLKQSGLIEIHCWNSERQVIDELKELGAFKVEAEENMTIFKGDMSDEAADFLLNRFQDGEGKFKWFSVFADHFSSEHWATEFIIEVADEKEIARISSVTPAETQIHQF</sequence>
<accession>A0A6I2M4F2</accession>
<comment type="caution">
    <text evidence="1">The sequence shown here is derived from an EMBL/GenBank/DDBJ whole genome shotgun (WGS) entry which is preliminary data.</text>
</comment>
<dbReference type="AlphaFoldDB" id="A0A6I2M4F2"/>
<protein>
    <submittedName>
        <fullName evidence="1">Uncharacterized protein</fullName>
    </submittedName>
</protein>
<name>A0A6I2M4F2_9BACI</name>
<gene>
    <name evidence="1" type="ORF">GJU41_03220</name>
</gene>
<proteinExistence type="predicted"/>
<dbReference type="EMBL" id="WKKF01000001">
    <property type="protein sequence ID" value="MRX52970.1"/>
    <property type="molecule type" value="Genomic_DNA"/>
</dbReference>
<keyword evidence="2" id="KW-1185">Reference proteome</keyword>
<reference evidence="1 2" key="1">
    <citation type="submission" date="2019-11" db="EMBL/GenBank/DDBJ databases">
        <title>Bacillus idriensis genome.</title>
        <authorList>
            <person name="Konopka E.N."/>
            <person name="Newman J.D."/>
        </authorList>
    </citation>
    <scope>NUCLEOTIDE SEQUENCE [LARGE SCALE GENOMIC DNA]</scope>
    <source>
        <strain evidence="1 2">DSM 19097</strain>
    </source>
</reference>
<dbReference type="Proteomes" id="UP000441585">
    <property type="component" value="Unassembled WGS sequence"/>
</dbReference>
<evidence type="ECO:0000313" key="2">
    <source>
        <dbReference type="Proteomes" id="UP000441585"/>
    </source>
</evidence>